<dbReference type="InterPro" id="IPR048346">
    <property type="entry name" value="Sarcoglycan_N"/>
</dbReference>
<gene>
    <name evidence="6" type="ORF">CHIRRI_LOCUS139</name>
</gene>
<dbReference type="Pfam" id="PF05510">
    <property type="entry name" value="Sarcoglycan_2"/>
    <property type="match status" value="1"/>
</dbReference>
<dbReference type="InterPro" id="IPR048347">
    <property type="entry name" value="Sarcoglycan_C"/>
</dbReference>
<dbReference type="Proteomes" id="UP001153620">
    <property type="component" value="Chromosome 1"/>
</dbReference>
<evidence type="ECO:0000256" key="2">
    <source>
        <dbReference type="SAM" id="Phobius"/>
    </source>
</evidence>
<keyword evidence="2" id="KW-0812">Transmembrane</keyword>
<keyword evidence="3" id="KW-0732">Signal</keyword>
<dbReference type="InterPro" id="IPR008908">
    <property type="entry name" value="Sarcoglycan_alpha/epsilon"/>
</dbReference>
<feature type="chain" id="PRO_5040210265" evidence="3">
    <location>
        <begin position="23"/>
        <end position="439"/>
    </location>
</feature>
<keyword evidence="7" id="KW-1185">Reference proteome</keyword>
<evidence type="ECO:0000256" key="1">
    <source>
        <dbReference type="SAM" id="MobiDB-lite"/>
    </source>
</evidence>
<dbReference type="Pfam" id="PF20989">
    <property type="entry name" value="Sarcoglycan_2_C"/>
    <property type="match status" value="1"/>
</dbReference>
<organism evidence="6 7">
    <name type="scientific">Chironomus riparius</name>
    <dbReference type="NCBI Taxonomy" id="315576"/>
    <lineage>
        <taxon>Eukaryota</taxon>
        <taxon>Metazoa</taxon>
        <taxon>Ecdysozoa</taxon>
        <taxon>Arthropoda</taxon>
        <taxon>Hexapoda</taxon>
        <taxon>Insecta</taxon>
        <taxon>Pterygota</taxon>
        <taxon>Neoptera</taxon>
        <taxon>Endopterygota</taxon>
        <taxon>Diptera</taxon>
        <taxon>Nematocera</taxon>
        <taxon>Chironomoidea</taxon>
        <taxon>Chironomidae</taxon>
        <taxon>Chironominae</taxon>
        <taxon>Chironomus</taxon>
    </lineage>
</organism>
<dbReference type="EMBL" id="OU895877">
    <property type="protein sequence ID" value="CAH1707278.1"/>
    <property type="molecule type" value="Genomic_DNA"/>
</dbReference>
<reference evidence="6" key="2">
    <citation type="submission" date="2022-10" db="EMBL/GenBank/DDBJ databases">
        <authorList>
            <consortium name="ENA_rothamsted_submissions"/>
            <consortium name="culmorum"/>
            <person name="King R."/>
        </authorList>
    </citation>
    <scope>NUCLEOTIDE SEQUENCE</scope>
</reference>
<feature type="region of interest" description="Disordered" evidence="1">
    <location>
        <begin position="349"/>
        <end position="385"/>
    </location>
</feature>
<protein>
    <submittedName>
        <fullName evidence="6">Uncharacterized protein</fullName>
    </submittedName>
</protein>
<evidence type="ECO:0000256" key="3">
    <source>
        <dbReference type="SAM" id="SignalP"/>
    </source>
</evidence>
<evidence type="ECO:0000259" key="4">
    <source>
        <dbReference type="Pfam" id="PF05510"/>
    </source>
</evidence>
<keyword evidence="2" id="KW-1133">Transmembrane helix</keyword>
<evidence type="ECO:0000259" key="5">
    <source>
        <dbReference type="Pfam" id="PF20989"/>
    </source>
</evidence>
<accession>A0A9P0II24</accession>
<reference evidence="6" key="1">
    <citation type="submission" date="2022-01" db="EMBL/GenBank/DDBJ databases">
        <authorList>
            <person name="King R."/>
        </authorList>
    </citation>
    <scope>NUCLEOTIDE SEQUENCE</scope>
</reference>
<feature type="compositionally biased region" description="Polar residues" evidence="1">
    <location>
        <begin position="364"/>
        <end position="379"/>
    </location>
</feature>
<feature type="transmembrane region" description="Helical" evidence="2">
    <location>
        <begin position="296"/>
        <end position="320"/>
    </location>
</feature>
<feature type="domain" description="Sarcoglycan alpha/epsilon second" evidence="5">
    <location>
        <begin position="134"/>
        <end position="253"/>
    </location>
</feature>
<evidence type="ECO:0000313" key="6">
    <source>
        <dbReference type="EMBL" id="CAH1707278.1"/>
    </source>
</evidence>
<dbReference type="PANTHER" id="PTHR10132">
    <property type="entry name" value="ALPHA-/EPSILON-SARCOGLYCAN FAMILY MEMBER"/>
    <property type="match status" value="1"/>
</dbReference>
<feature type="signal peptide" evidence="3">
    <location>
        <begin position="1"/>
        <end position="22"/>
    </location>
</feature>
<proteinExistence type="predicted"/>
<dbReference type="PANTHER" id="PTHR10132:SF14">
    <property type="entry name" value="SARCOGLYCAN ALPHA, ISOFORM C"/>
    <property type="match status" value="1"/>
</dbReference>
<evidence type="ECO:0000313" key="7">
    <source>
        <dbReference type="Proteomes" id="UP001153620"/>
    </source>
</evidence>
<dbReference type="GO" id="GO:0016012">
    <property type="term" value="C:sarcoglycan complex"/>
    <property type="evidence" value="ECO:0007669"/>
    <property type="project" value="InterPro"/>
</dbReference>
<feature type="domain" description="Sarcoglycan alpha/epsilon N-terminal" evidence="4">
    <location>
        <begin position="34"/>
        <end position="123"/>
    </location>
</feature>
<dbReference type="AlphaFoldDB" id="A0A9P0II24"/>
<keyword evidence="2" id="KW-0472">Membrane</keyword>
<name>A0A9P0II24_9DIPT</name>
<sequence>MREKLLILLSLTIIAINRVSSAHDTSFKIESVEQIHIHELFTLMIKPTLFNFSNSLSNEQIRYRPSLLGRPSLPSWMNFQFSKERNLGYLYGSATEKYANREIKIEIIALNKLTYETQRVVIPFRISFKPAPMNRIEMKITNYNWEHMTDMGRVKNLKGIFMELWPESYRDLSIVFMESAVRLGARLPLKPSNREGVIVHLGSNAQLSSRLIELDQEIKPLSKLSTCTFKRTKVQQIFQSAGFMIDWCAFKIITQDETSTMSEESTVQHESSMLTSKTWNGIAKDELPARNYSEELAVSIAIPAVIFSFVVALLTIILCFHHEKLHDEESVRYFRDLFEICSRCAPAKKASSEQPKSKEPVQMVQYSGTNKTPPTTTLKSLHDPYSDNLSLDSDSPSTNIFQEGSPKLNAYYRPNPPAYTGKITFQGPSTSTVRFDKDI</sequence>